<dbReference type="PANTHER" id="PTHR23407">
    <property type="entry name" value="ATPASE INHIBITOR/5-FORMYLTETRAHYDROFOLATE CYCLO-LIGASE"/>
    <property type="match status" value="1"/>
</dbReference>
<gene>
    <name evidence="6" type="ORF">EDD73_10170</name>
</gene>
<dbReference type="Pfam" id="PF01812">
    <property type="entry name" value="5-FTHF_cyc-lig"/>
    <property type="match status" value="1"/>
</dbReference>
<keyword evidence="6" id="KW-0436">Ligase</keyword>
<organism evidence="6 7">
    <name type="scientific">Heliophilum fasciatum</name>
    <dbReference type="NCBI Taxonomy" id="35700"/>
    <lineage>
        <taxon>Bacteria</taxon>
        <taxon>Bacillati</taxon>
        <taxon>Bacillota</taxon>
        <taxon>Clostridia</taxon>
        <taxon>Eubacteriales</taxon>
        <taxon>Heliobacteriaceae</taxon>
        <taxon>Heliophilum</taxon>
    </lineage>
</organism>
<comment type="caution">
    <text evidence="6">The sequence shown here is derived from an EMBL/GenBank/DDBJ whole genome shotgun (WGS) entry which is preliminary data.</text>
</comment>
<dbReference type="GO" id="GO:0030272">
    <property type="term" value="F:5-formyltetrahydrofolate cyclo-ligase activity"/>
    <property type="evidence" value="ECO:0007669"/>
    <property type="project" value="UniProtKB-EC"/>
</dbReference>
<dbReference type="AlphaFoldDB" id="A0A4R2RZE0"/>
<reference evidence="6 7" key="1">
    <citation type="submission" date="2019-03" db="EMBL/GenBank/DDBJ databases">
        <title>Genomic Encyclopedia of Type Strains, Phase IV (KMG-IV): sequencing the most valuable type-strain genomes for metagenomic binning, comparative biology and taxonomic classification.</title>
        <authorList>
            <person name="Goeker M."/>
        </authorList>
    </citation>
    <scope>NUCLEOTIDE SEQUENCE [LARGE SCALE GENOMIC DNA]</scope>
    <source>
        <strain evidence="6 7">DSM 11170</strain>
    </source>
</reference>
<comment type="catalytic activity">
    <reaction evidence="5">
        <text>(6S)-5-formyl-5,6,7,8-tetrahydrofolate + ATP = (6R)-5,10-methenyltetrahydrofolate + ADP + phosphate</text>
        <dbReference type="Rhea" id="RHEA:10488"/>
        <dbReference type="ChEBI" id="CHEBI:30616"/>
        <dbReference type="ChEBI" id="CHEBI:43474"/>
        <dbReference type="ChEBI" id="CHEBI:57455"/>
        <dbReference type="ChEBI" id="CHEBI:57457"/>
        <dbReference type="ChEBI" id="CHEBI:456216"/>
        <dbReference type="EC" id="6.3.3.2"/>
    </reaction>
</comment>
<evidence type="ECO:0000256" key="5">
    <source>
        <dbReference type="RuleBase" id="RU361279"/>
    </source>
</evidence>
<feature type="binding site" evidence="4">
    <location>
        <begin position="134"/>
        <end position="142"/>
    </location>
    <ligand>
        <name>ATP</name>
        <dbReference type="ChEBI" id="CHEBI:30616"/>
    </ligand>
</feature>
<feature type="binding site" evidence="4">
    <location>
        <position position="50"/>
    </location>
    <ligand>
        <name>substrate</name>
    </ligand>
</feature>
<dbReference type="GO" id="GO:0046872">
    <property type="term" value="F:metal ion binding"/>
    <property type="evidence" value="ECO:0007669"/>
    <property type="project" value="UniProtKB-KW"/>
</dbReference>
<keyword evidence="5" id="KW-0479">Metal-binding</keyword>
<protein>
    <recommendedName>
        <fullName evidence="5">5-formyltetrahydrofolate cyclo-ligase</fullName>
        <ecNumber evidence="5">6.3.3.2</ecNumber>
    </recommendedName>
</protein>
<dbReference type="PIRSF" id="PIRSF006806">
    <property type="entry name" value="FTHF_cligase"/>
    <property type="match status" value="1"/>
</dbReference>
<keyword evidence="5" id="KW-0460">Magnesium</keyword>
<evidence type="ECO:0000313" key="6">
    <source>
        <dbReference type="EMBL" id="TCP68904.1"/>
    </source>
</evidence>
<dbReference type="GO" id="GO:0035999">
    <property type="term" value="P:tetrahydrofolate interconversion"/>
    <property type="evidence" value="ECO:0007669"/>
    <property type="project" value="TreeGrafter"/>
</dbReference>
<dbReference type="InterPro" id="IPR037171">
    <property type="entry name" value="NagB/RpiA_transferase-like"/>
</dbReference>
<dbReference type="GO" id="GO:0005524">
    <property type="term" value="F:ATP binding"/>
    <property type="evidence" value="ECO:0007669"/>
    <property type="project" value="UniProtKB-KW"/>
</dbReference>
<sequence length="201" mass="23014">MSMKKELRQQMLERREQMPAHDVAHKSEAIYRRLVELPAFQEAKSVMIYVDFRGEVMTGALIARALKDNKQVAVPFCRPGNLLWAVTIDRFPDDLAPGRWGILEPRAERQVPIAPALLDLVIVPALALDRQGYRLGYGAGYYDRFLPALRQDAWTIALAYQWQIVDHVPCDGHDVPLKAIVTEQQLFLHTQEKKGRISREL</sequence>
<comment type="similarity">
    <text evidence="1 5">Belongs to the 5-formyltetrahydrofolate cyclo-ligase family.</text>
</comment>
<dbReference type="EC" id="6.3.3.2" evidence="5"/>
<feature type="binding site" evidence="4">
    <location>
        <position position="55"/>
    </location>
    <ligand>
        <name>substrate</name>
    </ligand>
</feature>
<name>A0A4R2RZE0_9FIRM</name>
<keyword evidence="2 4" id="KW-0547">Nucleotide-binding</keyword>
<evidence type="ECO:0000256" key="4">
    <source>
        <dbReference type="PIRSR" id="PIRSR006806-1"/>
    </source>
</evidence>
<dbReference type="PANTHER" id="PTHR23407:SF1">
    <property type="entry name" value="5-FORMYLTETRAHYDROFOLATE CYCLO-LIGASE"/>
    <property type="match status" value="1"/>
</dbReference>
<proteinExistence type="inferred from homology"/>
<dbReference type="InterPro" id="IPR002698">
    <property type="entry name" value="FTHF_cligase"/>
</dbReference>
<dbReference type="Proteomes" id="UP000294813">
    <property type="component" value="Unassembled WGS sequence"/>
</dbReference>
<feature type="binding site" evidence="4">
    <location>
        <begin position="4"/>
        <end position="8"/>
    </location>
    <ligand>
        <name>ATP</name>
        <dbReference type="ChEBI" id="CHEBI:30616"/>
    </ligand>
</feature>
<dbReference type="GO" id="GO:0009396">
    <property type="term" value="P:folic acid-containing compound biosynthetic process"/>
    <property type="evidence" value="ECO:0007669"/>
    <property type="project" value="TreeGrafter"/>
</dbReference>
<keyword evidence="7" id="KW-1185">Reference proteome</keyword>
<evidence type="ECO:0000313" key="7">
    <source>
        <dbReference type="Proteomes" id="UP000294813"/>
    </source>
</evidence>
<evidence type="ECO:0000256" key="2">
    <source>
        <dbReference type="ARBA" id="ARBA00022741"/>
    </source>
</evidence>
<dbReference type="InterPro" id="IPR024185">
    <property type="entry name" value="FTHF_cligase-like_sf"/>
</dbReference>
<dbReference type="Gene3D" id="3.40.50.10420">
    <property type="entry name" value="NagB/RpiA/CoA transferase-like"/>
    <property type="match status" value="1"/>
</dbReference>
<dbReference type="NCBIfam" id="TIGR02727">
    <property type="entry name" value="MTHFS_bact"/>
    <property type="match status" value="1"/>
</dbReference>
<dbReference type="SUPFAM" id="SSF100950">
    <property type="entry name" value="NagB/RpiA/CoA transferase-like"/>
    <property type="match status" value="1"/>
</dbReference>
<accession>A0A4R2RZE0</accession>
<evidence type="ECO:0000256" key="3">
    <source>
        <dbReference type="ARBA" id="ARBA00022840"/>
    </source>
</evidence>
<evidence type="ECO:0000256" key="1">
    <source>
        <dbReference type="ARBA" id="ARBA00010638"/>
    </source>
</evidence>
<comment type="cofactor">
    <cofactor evidence="5">
        <name>Mg(2+)</name>
        <dbReference type="ChEBI" id="CHEBI:18420"/>
    </cofactor>
</comment>
<dbReference type="EMBL" id="SLXT01000001">
    <property type="protein sequence ID" value="TCP68904.1"/>
    <property type="molecule type" value="Genomic_DNA"/>
</dbReference>
<keyword evidence="3 4" id="KW-0067">ATP-binding</keyword>